<dbReference type="HOGENOM" id="CLU_098218_1_0_9"/>
<evidence type="ECO:0000313" key="1">
    <source>
        <dbReference type="EMBL" id="ADO57750.1"/>
    </source>
</evidence>
<sequence>MNPTITKGINIAISKLFEKDHHLLSHDLNERTIAHKLAVYLQEEFQEYNVDCEYNRNVDEANKQKRIYVLESECKRLKKDFIKDIVDDDTEYMGLSTFPDIVIHRRGKNTDNYLVIEIKKSTNRLDRRFDFKKLECYTDKERYNNLEYDWGLFIEFETGMEKIKKTELIWFKEGKRIL</sequence>
<dbReference type="Proteomes" id="UP000006868">
    <property type="component" value="Chromosome"/>
</dbReference>
<accession>E3E8P1</accession>
<dbReference type="KEGG" id="ppm:PPSC2_17745"/>
<organism evidence="1 2">
    <name type="scientific">Paenibacillus polymyxa (strain SC2)</name>
    <name type="common">Bacillus polymyxa</name>
    <dbReference type="NCBI Taxonomy" id="886882"/>
    <lineage>
        <taxon>Bacteria</taxon>
        <taxon>Bacillati</taxon>
        <taxon>Bacillota</taxon>
        <taxon>Bacilli</taxon>
        <taxon>Bacillales</taxon>
        <taxon>Paenibacillaceae</taxon>
        <taxon>Paenibacillus</taxon>
    </lineage>
</organism>
<dbReference type="RefSeq" id="WP_013372330.1">
    <property type="nucleotide sequence ID" value="NC_014622.2"/>
</dbReference>
<dbReference type="OrthoDB" id="8907997at2"/>
<proteinExistence type="predicted"/>
<name>E3E8P1_PAEPS</name>
<dbReference type="AlphaFoldDB" id="E3E8P1"/>
<dbReference type="eggNOG" id="ENOG50330YB">
    <property type="taxonomic scope" value="Bacteria"/>
</dbReference>
<protein>
    <submittedName>
        <fullName evidence="1">Uncharacterized protein</fullName>
    </submittedName>
</protein>
<gene>
    <name evidence="1" type="ORF">PPSC2_17745</name>
</gene>
<dbReference type="PATRIC" id="fig|886882.15.peg.3793"/>
<evidence type="ECO:0000313" key="2">
    <source>
        <dbReference type="Proteomes" id="UP000006868"/>
    </source>
</evidence>
<dbReference type="EMBL" id="CP002213">
    <property type="protein sequence ID" value="ADO57750.1"/>
    <property type="molecule type" value="Genomic_DNA"/>
</dbReference>
<reference evidence="1 2" key="1">
    <citation type="journal article" date="2011" name="J. Bacteriol.">
        <title>Complete genome sequence of Paenibacillus polymyxa SC2, a strain of plant growth-promoting Rhizobacterium with broad-spectrum antimicrobial activity.</title>
        <authorList>
            <person name="Ma M."/>
            <person name="Wang C."/>
            <person name="Ding Y."/>
            <person name="Li L."/>
            <person name="Shen D."/>
            <person name="Jiang X."/>
            <person name="Guan D."/>
            <person name="Cao F."/>
            <person name="Chen H."/>
            <person name="Feng R."/>
            <person name="Wang X."/>
            <person name="Ge Y."/>
            <person name="Yao L."/>
            <person name="Bing X."/>
            <person name="Yang X."/>
            <person name="Li J."/>
            <person name="Du B."/>
        </authorList>
    </citation>
    <scope>NUCLEOTIDE SEQUENCE [LARGE SCALE GENOMIC DNA]</scope>
    <source>
        <strain evidence="1 2">SC2</strain>
    </source>
</reference>